<evidence type="ECO:0000313" key="3">
    <source>
        <dbReference type="Proteomes" id="UP000002630"/>
    </source>
</evidence>
<dbReference type="Pfam" id="PF05458">
    <property type="entry name" value="Siva"/>
    <property type="match status" value="1"/>
</dbReference>
<dbReference type="EMBL" id="FN649086">
    <property type="protein sequence ID" value="CBJ27843.1"/>
    <property type="molecule type" value="Genomic_DNA"/>
</dbReference>
<dbReference type="OrthoDB" id="10338480at2759"/>
<reference evidence="2 3" key="1">
    <citation type="journal article" date="2010" name="Nature">
        <title>The Ectocarpus genome and the independent evolution of multicellularity in brown algae.</title>
        <authorList>
            <person name="Cock J.M."/>
            <person name="Sterck L."/>
            <person name="Rouze P."/>
            <person name="Scornet D."/>
            <person name="Allen A.E."/>
            <person name="Amoutzias G."/>
            <person name="Anthouard V."/>
            <person name="Artiguenave F."/>
            <person name="Aury J.M."/>
            <person name="Badger J.H."/>
            <person name="Beszteri B."/>
            <person name="Billiau K."/>
            <person name="Bonnet E."/>
            <person name="Bothwell J.H."/>
            <person name="Bowler C."/>
            <person name="Boyen C."/>
            <person name="Brownlee C."/>
            <person name="Carrano C.J."/>
            <person name="Charrier B."/>
            <person name="Cho G.Y."/>
            <person name="Coelho S.M."/>
            <person name="Collen J."/>
            <person name="Corre E."/>
            <person name="Da Silva C."/>
            <person name="Delage L."/>
            <person name="Delaroque N."/>
            <person name="Dittami S.M."/>
            <person name="Doulbeau S."/>
            <person name="Elias M."/>
            <person name="Farnham G."/>
            <person name="Gachon C.M."/>
            <person name="Gschloessl B."/>
            <person name="Heesch S."/>
            <person name="Jabbari K."/>
            <person name="Jubin C."/>
            <person name="Kawai H."/>
            <person name="Kimura K."/>
            <person name="Kloareg B."/>
            <person name="Kupper F.C."/>
            <person name="Lang D."/>
            <person name="Le Bail A."/>
            <person name="Leblanc C."/>
            <person name="Lerouge P."/>
            <person name="Lohr M."/>
            <person name="Lopez P.J."/>
            <person name="Martens C."/>
            <person name="Maumus F."/>
            <person name="Michel G."/>
            <person name="Miranda-Saavedra D."/>
            <person name="Morales J."/>
            <person name="Moreau H."/>
            <person name="Motomura T."/>
            <person name="Nagasato C."/>
            <person name="Napoli C.A."/>
            <person name="Nelson D.R."/>
            <person name="Nyvall-Collen P."/>
            <person name="Peters A.F."/>
            <person name="Pommier C."/>
            <person name="Potin P."/>
            <person name="Poulain J."/>
            <person name="Quesneville H."/>
            <person name="Read B."/>
            <person name="Rensing S.A."/>
            <person name="Ritter A."/>
            <person name="Rousvoal S."/>
            <person name="Samanta M."/>
            <person name="Samson G."/>
            <person name="Schroeder D.C."/>
            <person name="Segurens B."/>
            <person name="Strittmatter M."/>
            <person name="Tonon T."/>
            <person name="Tregear J.W."/>
            <person name="Valentin K."/>
            <person name="von Dassow P."/>
            <person name="Yamagishi T."/>
            <person name="Van de Peer Y."/>
            <person name="Wincker P."/>
        </authorList>
    </citation>
    <scope>NUCLEOTIDE SEQUENCE [LARGE SCALE GENOMIC DNA]</scope>
    <source>
        <strain evidence="3">Ec32 / CCAP1310/4</strain>
    </source>
</reference>
<protein>
    <submittedName>
        <fullName evidence="2">Uncharacterized protein</fullName>
    </submittedName>
</protein>
<proteinExistence type="predicted"/>
<sequence>MAMSTTRKRGAFFVFEKPLVSRLPFEVEVDGGVLAKKRARIAATTTTETTRPPSPPAHEDLDVNTSENFETKQWWTREALQERHRREEADSSSSSSAIAAVGADVERGCWSGGIWGAREGRRDTRAGTRPSLEKGERECLDEEAVSTAATGGAGAGRTLVQLKIDAMFAVPGLPCTPPSECSGRNPDAELCDGECAGTTSRGDGAMDVDVGVGAEPREEGGPACYACRGALGTAGGDILCSFCDRAACQACWQRCSACEVPHCSLCLAADYNSQFECYFCPPCYQDERLESC</sequence>
<keyword evidence="3" id="KW-1185">Reference proteome</keyword>
<name>D7G7W2_ECTSI</name>
<accession>D7G7W2</accession>
<dbReference type="InParanoid" id="D7G7W2"/>
<organism evidence="2 3">
    <name type="scientific">Ectocarpus siliculosus</name>
    <name type="common">Brown alga</name>
    <name type="synonym">Conferva siliculosa</name>
    <dbReference type="NCBI Taxonomy" id="2880"/>
    <lineage>
        <taxon>Eukaryota</taxon>
        <taxon>Sar</taxon>
        <taxon>Stramenopiles</taxon>
        <taxon>Ochrophyta</taxon>
        <taxon>PX clade</taxon>
        <taxon>Phaeophyceae</taxon>
        <taxon>Ectocarpales</taxon>
        <taxon>Ectocarpaceae</taxon>
        <taxon>Ectocarpus</taxon>
    </lineage>
</organism>
<dbReference type="EMBL" id="FN649741">
    <property type="protein sequence ID" value="CBJ27843.1"/>
    <property type="molecule type" value="Genomic_DNA"/>
</dbReference>
<gene>
    <name evidence="2" type="ORF">Esi_0085_0110</name>
</gene>
<evidence type="ECO:0000313" key="2">
    <source>
        <dbReference type="EMBL" id="CBJ27843.1"/>
    </source>
</evidence>
<feature type="region of interest" description="Disordered" evidence="1">
    <location>
        <begin position="43"/>
        <end position="62"/>
    </location>
</feature>
<evidence type="ECO:0000256" key="1">
    <source>
        <dbReference type="SAM" id="MobiDB-lite"/>
    </source>
</evidence>
<dbReference type="InterPro" id="IPR022773">
    <property type="entry name" value="Siva"/>
</dbReference>
<dbReference type="Proteomes" id="UP000002630">
    <property type="component" value="Linkage Group LG16"/>
</dbReference>
<dbReference type="AlphaFoldDB" id="D7G7W2"/>